<protein>
    <submittedName>
        <fullName evidence="1">Uncharacterized protein</fullName>
    </submittedName>
</protein>
<proteinExistence type="predicted"/>
<accession>A0A2T5VHC9</accession>
<sequence>MEGGIAETKQRINAILHELIDESDDCHGTVWKATVQANRRELYYSEGKVDIEAIIRRSGIDRIDGDAHRGHG</sequence>
<gene>
    <name evidence="1" type="ORF">C8N35_1011208</name>
</gene>
<dbReference type="Proteomes" id="UP000244081">
    <property type="component" value="Unassembled WGS sequence"/>
</dbReference>
<keyword evidence="2" id="KW-1185">Reference proteome</keyword>
<name>A0A2T5VHC9_9HYPH</name>
<reference evidence="1 2" key="1">
    <citation type="submission" date="2018-04" db="EMBL/GenBank/DDBJ databases">
        <title>Genomic Encyclopedia of Archaeal and Bacterial Type Strains, Phase II (KMG-II): from individual species to whole genera.</title>
        <authorList>
            <person name="Goeker M."/>
        </authorList>
    </citation>
    <scope>NUCLEOTIDE SEQUENCE [LARGE SCALE GENOMIC DNA]</scope>
    <source>
        <strain evidence="1 2">DSM 23382</strain>
    </source>
</reference>
<evidence type="ECO:0000313" key="1">
    <source>
        <dbReference type="EMBL" id="PTW63157.1"/>
    </source>
</evidence>
<dbReference type="AlphaFoldDB" id="A0A2T5VHC9"/>
<comment type="caution">
    <text evidence="1">The sequence shown here is derived from an EMBL/GenBank/DDBJ whole genome shotgun (WGS) entry which is preliminary data.</text>
</comment>
<evidence type="ECO:0000313" key="2">
    <source>
        <dbReference type="Proteomes" id="UP000244081"/>
    </source>
</evidence>
<organism evidence="1 2">
    <name type="scientific">Breoghania corrubedonensis</name>
    <dbReference type="NCBI Taxonomy" id="665038"/>
    <lineage>
        <taxon>Bacteria</taxon>
        <taxon>Pseudomonadati</taxon>
        <taxon>Pseudomonadota</taxon>
        <taxon>Alphaproteobacteria</taxon>
        <taxon>Hyphomicrobiales</taxon>
        <taxon>Stappiaceae</taxon>
        <taxon>Breoghania</taxon>
    </lineage>
</organism>
<dbReference type="EMBL" id="QAYG01000001">
    <property type="protein sequence ID" value="PTW63157.1"/>
    <property type="molecule type" value="Genomic_DNA"/>
</dbReference>